<name>A0A9D1TNH4_9BACT</name>
<protein>
    <recommendedName>
        <fullName evidence="3">Lipoprotein</fullName>
    </recommendedName>
</protein>
<reference evidence="1" key="2">
    <citation type="submission" date="2021-04" db="EMBL/GenBank/DDBJ databases">
        <authorList>
            <person name="Gilroy R."/>
        </authorList>
    </citation>
    <scope>NUCLEOTIDE SEQUENCE</scope>
    <source>
        <strain evidence="1">ChiHecec2B26-446</strain>
    </source>
</reference>
<evidence type="ECO:0008006" key="3">
    <source>
        <dbReference type="Google" id="ProtNLM"/>
    </source>
</evidence>
<evidence type="ECO:0000313" key="1">
    <source>
        <dbReference type="EMBL" id="HIV99674.1"/>
    </source>
</evidence>
<comment type="caution">
    <text evidence="1">The sequence shown here is derived from an EMBL/GenBank/DDBJ whole genome shotgun (WGS) entry which is preliminary data.</text>
</comment>
<proteinExistence type="predicted"/>
<organism evidence="1 2">
    <name type="scientific">Candidatus Desulfovibrio intestinipullorum</name>
    <dbReference type="NCBI Taxonomy" id="2838536"/>
    <lineage>
        <taxon>Bacteria</taxon>
        <taxon>Pseudomonadati</taxon>
        <taxon>Thermodesulfobacteriota</taxon>
        <taxon>Desulfovibrionia</taxon>
        <taxon>Desulfovibrionales</taxon>
        <taxon>Desulfovibrionaceae</taxon>
        <taxon>Desulfovibrio</taxon>
    </lineage>
</organism>
<reference evidence="1" key="1">
    <citation type="journal article" date="2021" name="PeerJ">
        <title>Extensive microbial diversity within the chicken gut microbiome revealed by metagenomics and culture.</title>
        <authorList>
            <person name="Gilroy R."/>
            <person name="Ravi A."/>
            <person name="Getino M."/>
            <person name="Pursley I."/>
            <person name="Horton D.L."/>
            <person name="Alikhan N.F."/>
            <person name="Baker D."/>
            <person name="Gharbi K."/>
            <person name="Hall N."/>
            <person name="Watson M."/>
            <person name="Adriaenssens E.M."/>
            <person name="Foster-Nyarko E."/>
            <person name="Jarju S."/>
            <person name="Secka A."/>
            <person name="Antonio M."/>
            <person name="Oren A."/>
            <person name="Chaudhuri R.R."/>
            <person name="La Ragione R."/>
            <person name="Hildebrand F."/>
            <person name="Pallen M.J."/>
        </authorList>
    </citation>
    <scope>NUCLEOTIDE SEQUENCE</scope>
    <source>
        <strain evidence="1">ChiHecec2B26-446</strain>
    </source>
</reference>
<accession>A0A9D1TNH4</accession>
<dbReference type="Proteomes" id="UP000886752">
    <property type="component" value="Unassembled WGS sequence"/>
</dbReference>
<dbReference type="EMBL" id="DXHV01000008">
    <property type="protein sequence ID" value="HIV99674.1"/>
    <property type="molecule type" value="Genomic_DNA"/>
</dbReference>
<dbReference type="AlphaFoldDB" id="A0A9D1TNH4"/>
<sequence length="225" mass="25346">MKRIFIAISVLSAVVMLMGCTQKVPTPEKIVDKRERVQRMITRVYPDKTVQDVLWAADRVFRLADDNYVISPSPDGLRAERNWKKKEALLTSDFSRATSFGSDTWMVTPKPLPQGGVKVTAMHSMQAAFVSGCLLLPYPNRSDVTLCPEMPNLTTTSATYDLFFARLDYLLGKRKDWITCKKAQKLFTNGESSLFYENLDPFCTDANDHTPDSLAVQRGGKEILP</sequence>
<evidence type="ECO:0000313" key="2">
    <source>
        <dbReference type="Proteomes" id="UP000886752"/>
    </source>
</evidence>
<gene>
    <name evidence="1" type="ORF">H9894_00545</name>
</gene>
<dbReference type="PROSITE" id="PS51257">
    <property type="entry name" value="PROKAR_LIPOPROTEIN"/>
    <property type="match status" value="1"/>
</dbReference>